<dbReference type="PANTHER" id="PTHR36924">
    <property type="entry name" value="ANTITOXIN HIGA-1"/>
    <property type="match status" value="1"/>
</dbReference>
<dbReference type="Gene3D" id="1.10.10.2910">
    <property type="match status" value="1"/>
</dbReference>
<dbReference type="Gene3D" id="1.10.260.40">
    <property type="entry name" value="lambda repressor-like DNA-binding domains"/>
    <property type="match status" value="1"/>
</dbReference>
<keyword evidence="2" id="KW-0238">DNA-binding</keyword>
<dbReference type="SUPFAM" id="SSF47413">
    <property type="entry name" value="lambda repressor-like DNA-binding domains"/>
    <property type="match status" value="1"/>
</dbReference>
<dbReference type="Proteomes" id="UP000231333">
    <property type="component" value="Unassembled WGS sequence"/>
</dbReference>
<dbReference type="InterPro" id="IPR001387">
    <property type="entry name" value="Cro/C1-type_HTH"/>
</dbReference>
<evidence type="ECO:0000256" key="1">
    <source>
        <dbReference type="ARBA" id="ARBA00007227"/>
    </source>
</evidence>
<evidence type="ECO:0000313" key="4">
    <source>
        <dbReference type="EMBL" id="PIR37738.1"/>
    </source>
</evidence>
<dbReference type="NCBIfam" id="TIGR02607">
    <property type="entry name" value="antidote_HigA"/>
    <property type="match status" value="1"/>
</dbReference>
<dbReference type="InterPro" id="IPR010982">
    <property type="entry name" value="Lambda_DNA-bd_dom_sf"/>
</dbReference>
<comment type="caution">
    <text evidence="4">The sequence shown here is derived from an EMBL/GenBank/DDBJ whole genome shotgun (WGS) entry which is preliminary data.</text>
</comment>
<dbReference type="PROSITE" id="PS50943">
    <property type="entry name" value="HTH_CROC1"/>
    <property type="match status" value="1"/>
</dbReference>
<accession>A0A2H0QTW0</accession>
<dbReference type="PANTHER" id="PTHR36924:SF1">
    <property type="entry name" value="ANTITOXIN HIGA-1"/>
    <property type="match status" value="1"/>
</dbReference>
<evidence type="ECO:0000256" key="2">
    <source>
        <dbReference type="ARBA" id="ARBA00023125"/>
    </source>
</evidence>
<proteinExistence type="inferred from homology"/>
<dbReference type="InterPro" id="IPR013430">
    <property type="entry name" value="Toxin_antidote_HigA"/>
</dbReference>
<feature type="non-terminal residue" evidence="4">
    <location>
        <position position="358"/>
    </location>
</feature>
<name>A0A2H0QTW0_9BACT</name>
<evidence type="ECO:0000313" key="5">
    <source>
        <dbReference type="Proteomes" id="UP000231333"/>
    </source>
</evidence>
<dbReference type="Pfam" id="PF01381">
    <property type="entry name" value="HTH_3"/>
    <property type="match status" value="1"/>
</dbReference>
<dbReference type="AlphaFoldDB" id="A0A2H0QTW0"/>
<sequence length="358" mass="40671">MVNTTFQPNTAIHPGETLGELLETTGMSQIDLAKRTGLTPKTINEIVKGKSSISPETALKLAAVFGTSTEFWNNLERQYQETVSRLELEKKLENEKSFLKNFSCYNKLKELGFVEDTNDQKLRVKNLLNFFGVSSLKYVRETQAIAFRAVNKDNVDEEALAAWLRAGEIKGMKVETEKFDKDKLVASIPKLRSLSRKSPEIYGKEIQNILASCGVAVVYMPYFEKTHVHGATRWLSSDKALIQLSLLYKWEDVFWFSLFHEIGHIVKHGKKDEFLEFKNGSQELGEKKEKEANEFAKHNLIPEEQLSKLKELTPKSIEKFAKDVDVATSVVAGRVAHELSVRGNNQAWKVFSGLRPRL</sequence>
<dbReference type="Pfam" id="PF06114">
    <property type="entry name" value="Peptidase_M78"/>
    <property type="match status" value="1"/>
</dbReference>
<dbReference type="CDD" id="cd00093">
    <property type="entry name" value="HTH_XRE"/>
    <property type="match status" value="1"/>
</dbReference>
<reference evidence="4 5" key="1">
    <citation type="submission" date="2017-09" db="EMBL/GenBank/DDBJ databases">
        <title>Depth-based differentiation of microbial function through sediment-hosted aquifers and enrichment of novel symbionts in the deep terrestrial subsurface.</title>
        <authorList>
            <person name="Probst A.J."/>
            <person name="Ladd B."/>
            <person name="Jarett J.K."/>
            <person name="Geller-Mcgrath D.E."/>
            <person name="Sieber C.M."/>
            <person name="Emerson J.B."/>
            <person name="Anantharaman K."/>
            <person name="Thomas B.C."/>
            <person name="Malmstrom R."/>
            <person name="Stieglmeier M."/>
            <person name="Klingl A."/>
            <person name="Woyke T."/>
            <person name="Ryan C.M."/>
            <person name="Banfield J.F."/>
        </authorList>
    </citation>
    <scope>NUCLEOTIDE SEQUENCE [LARGE SCALE GENOMIC DNA]</scope>
    <source>
        <strain evidence="4">CG10_big_fil_rev_8_21_14_0_10_42_12</strain>
    </source>
</reference>
<dbReference type="EMBL" id="PCXL01000015">
    <property type="protein sequence ID" value="PIR37738.1"/>
    <property type="molecule type" value="Genomic_DNA"/>
</dbReference>
<comment type="similarity">
    <text evidence="1">Belongs to the short-chain fatty acyl-CoA assimilation regulator (ScfR) family.</text>
</comment>
<feature type="domain" description="HTH cro/C1-type" evidence="3">
    <location>
        <begin position="26"/>
        <end position="72"/>
    </location>
</feature>
<organism evidence="4 5">
    <name type="scientific">Candidatus Zambryskibacteria bacterium CG10_big_fil_rev_8_21_14_0_10_42_12</name>
    <dbReference type="NCBI Taxonomy" id="1975115"/>
    <lineage>
        <taxon>Bacteria</taxon>
        <taxon>Candidatus Zambryskiibacteriota</taxon>
    </lineage>
</organism>
<dbReference type="InterPro" id="IPR010359">
    <property type="entry name" value="IrrE_HExxH"/>
</dbReference>
<protein>
    <submittedName>
        <fullName evidence="4">Addiction module antidote protein, HigA family</fullName>
    </submittedName>
</protein>
<gene>
    <name evidence="4" type="primary">higA</name>
    <name evidence="4" type="ORF">COV34_03010</name>
</gene>
<dbReference type="GO" id="GO:0003677">
    <property type="term" value="F:DNA binding"/>
    <property type="evidence" value="ECO:0007669"/>
    <property type="project" value="UniProtKB-KW"/>
</dbReference>
<dbReference type="SMART" id="SM00530">
    <property type="entry name" value="HTH_XRE"/>
    <property type="match status" value="1"/>
</dbReference>
<evidence type="ECO:0000259" key="3">
    <source>
        <dbReference type="PROSITE" id="PS50943"/>
    </source>
</evidence>